<evidence type="ECO:0000313" key="1">
    <source>
        <dbReference type="EMBL" id="CAF1302956.1"/>
    </source>
</evidence>
<evidence type="ECO:0000313" key="2">
    <source>
        <dbReference type="Proteomes" id="UP000663882"/>
    </source>
</evidence>
<dbReference type="AlphaFoldDB" id="A0A815DKZ1"/>
<comment type="caution">
    <text evidence="1">The sequence shown here is derived from an EMBL/GenBank/DDBJ whole genome shotgun (WGS) entry which is preliminary data.</text>
</comment>
<proteinExistence type="predicted"/>
<dbReference type="OrthoDB" id="10009779at2759"/>
<protein>
    <submittedName>
        <fullName evidence="1">Uncharacterized protein</fullName>
    </submittedName>
</protein>
<accession>A0A815DKZ1</accession>
<gene>
    <name evidence="1" type="ORF">RFH988_LOCUS29826</name>
</gene>
<reference evidence="1" key="1">
    <citation type="submission" date="2021-02" db="EMBL/GenBank/DDBJ databases">
        <authorList>
            <person name="Nowell W R."/>
        </authorList>
    </citation>
    <scope>NUCLEOTIDE SEQUENCE</scope>
</reference>
<sequence length="170" mass="19140">MDVITGFVTDVTGEKRGPSKHYRRFDVLTSTNERISGWVFSTMEIDQTYAGDVLLKSANKNSAVCLHGKISSDAGGIRTIKISINNKFDKCINWSQVQIVRPDNVSPTAHIEDVLLSNIPSRLECIVIDENQEISFLQHDKQRRYKLYIIGDDSGTSPLLVYDELIDSTF</sequence>
<dbReference type="Proteomes" id="UP000663882">
    <property type="component" value="Unassembled WGS sequence"/>
</dbReference>
<dbReference type="EMBL" id="CAJNOO010002868">
    <property type="protein sequence ID" value="CAF1302956.1"/>
    <property type="molecule type" value="Genomic_DNA"/>
</dbReference>
<organism evidence="1 2">
    <name type="scientific">Rotaria sordida</name>
    <dbReference type="NCBI Taxonomy" id="392033"/>
    <lineage>
        <taxon>Eukaryota</taxon>
        <taxon>Metazoa</taxon>
        <taxon>Spiralia</taxon>
        <taxon>Gnathifera</taxon>
        <taxon>Rotifera</taxon>
        <taxon>Eurotatoria</taxon>
        <taxon>Bdelloidea</taxon>
        <taxon>Philodinida</taxon>
        <taxon>Philodinidae</taxon>
        <taxon>Rotaria</taxon>
    </lineage>
</organism>
<name>A0A815DKZ1_9BILA</name>